<dbReference type="RefSeq" id="WP_209377913.1">
    <property type="nucleotide sequence ID" value="NZ_JAGIZB010000002.1"/>
</dbReference>
<accession>A0ABS4A9L4</accession>
<protein>
    <recommendedName>
        <fullName evidence="3">Secreted peptide</fullName>
    </recommendedName>
</protein>
<keyword evidence="2" id="KW-1185">Reference proteome</keyword>
<name>A0ABS4A9L4_9PROT</name>
<organism evidence="1 2">
    <name type="scientific">Pararoseomonas baculiformis</name>
    <dbReference type="NCBI Taxonomy" id="2820812"/>
    <lineage>
        <taxon>Bacteria</taxon>
        <taxon>Pseudomonadati</taxon>
        <taxon>Pseudomonadota</taxon>
        <taxon>Alphaproteobacteria</taxon>
        <taxon>Acetobacterales</taxon>
        <taxon>Acetobacteraceae</taxon>
        <taxon>Pararoseomonas</taxon>
    </lineage>
</organism>
<reference evidence="1 2" key="1">
    <citation type="submission" date="2021-03" db="EMBL/GenBank/DDBJ databases">
        <authorList>
            <person name="So Y."/>
        </authorList>
    </citation>
    <scope>NUCLEOTIDE SEQUENCE [LARGE SCALE GENOMIC DNA]</scope>
    <source>
        <strain evidence="1 2">SSH11</strain>
    </source>
</reference>
<evidence type="ECO:0008006" key="3">
    <source>
        <dbReference type="Google" id="ProtNLM"/>
    </source>
</evidence>
<dbReference type="Proteomes" id="UP000681594">
    <property type="component" value="Unassembled WGS sequence"/>
</dbReference>
<evidence type="ECO:0000313" key="2">
    <source>
        <dbReference type="Proteomes" id="UP000681594"/>
    </source>
</evidence>
<comment type="caution">
    <text evidence="1">The sequence shown here is derived from an EMBL/GenBank/DDBJ whole genome shotgun (WGS) entry which is preliminary data.</text>
</comment>
<evidence type="ECO:0000313" key="1">
    <source>
        <dbReference type="EMBL" id="MBP0443691.1"/>
    </source>
</evidence>
<proteinExistence type="predicted"/>
<sequence length="107" mass="11003">MPVLPMVVVPMVPLRVAAPVLFAGLAAVDVPPVLVLLEAVPPVPPEVLIPLVALLVPVAELAAPDDWGGFAVVESVRVWARASGLEASTAAAINGSVKRLRIISSES</sequence>
<gene>
    <name evidence="1" type="ORF">J8J14_02775</name>
</gene>
<dbReference type="EMBL" id="JAGIZB010000002">
    <property type="protein sequence ID" value="MBP0443691.1"/>
    <property type="molecule type" value="Genomic_DNA"/>
</dbReference>